<comment type="caution">
    <text evidence="1">The sequence shown here is derived from an EMBL/GenBank/DDBJ whole genome shotgun (WGS) entry which is preliminary data.</text>
</comment>
<gene>
    <name evidence="1" type="ORF">REH74_015720</name>
</gene>
<sequence length="471" mass="54138">MKSLVHRDENLDELQSTLESLFHYGELEPAGHLEATTFRRQGWYENTNDNIWYMNNGEVFFVDQDGCWVDRVKLIVEEKNIDIKLRAYPVTGNAFNVPVSRRTVSNNMEEVTFLIARSVSKIELMSNDQNKEIIEVTYLRIEGAKVDQLSDALTKSSLILNKMKTDSESIEHALDQKVSNLKNSIEKFTKEKTLLNGEITSLRVLETQSKATLNSIDEQINLKETFLQDLNKKFDKVKIDLDELQQKQMAVQDENNSLEIEKEELSEKLVTKSKEVREVQALLDKYKENAALFSEDFSTLKLSVLLQNSFYGAVLCLSCVFGWWLISNIYEGALTLALSIDKEELPLKAIWPLLISRLPLIAINFFLLTFLSSILIYLVKIIVKNNEETKIVKQAAYLVREVVCYQSSGLQTLTEKEIFEKRVNAKLKLIQQLIHPEQTTNVKSSTEKKDQLNTEELIKSLESTLKKYTSK</sequence>
<reference evidence="1" key="1">
    <citation type="submission" date="2024-11" db="EMBL/GenBank/DDBJ databases">
        <title>Identification of new Vibrio campbellii strains harboring the pVA1 plasmid isolated from Penaeus vannamei postlarvae affected by outbreaks of acute hepatopancreatic necrosis disease (AHPND) in Mexico.</title>
        <authorList>
            <person name="Gomez-Gil B."/>
            <person name="Enciso-Ibarra J."/>
        </authorList>
    </citation>
    <scope>NUCLEOTIDE SEQUENCE</scope>
    <source>
        <strain evidence="1">M270204</strain>
    </source>
</reference>
<name>A0ACC7RBX2_9VIBR</name>
<proteinExistence type="predicted"/>
<organism evidence="1 2">
    <name type="scientific">Vibrio campbellii</name>
    <dbReference type="NCBI Taxonomy" id="680"/>
    <lineage>
        <taxon>Bacteria</taxon>
        <taxon>Pseudomonadati</taxon>
        <taxon>Pseudomonadota</taxon>
        <taxon>Gammaproteobacteria</taxon>
        <taxon>Vibrionales</taxon>
        <taxon>Vibrionaceae</taxon>
        <taxon>Vibrio</taxon>
    </lineage>
</organism>
<protein>
    <submittedName>
        <fullName evidence="1">Uncharacterized protein</fullName>
    </submittedName>
</protein>
<accession>A0ACC7RBX2</accession>
<evidence type="ECO:0000313" key="1">
    <source>
        <dbReference type="EMBL" id="MGI1898979.1"/>
    </source>
</evidence>
<dbReference type="EMBL" id="JAVHXJ020000077">
    <property type="protein sequence ID" value="MGI1898979.1"/>
    <property type="molecule type" value="Genomic_DNA"/>
</dbReference>
<dbReference type="Proteomes" id="UP001354073">
    <property type="component" value="Unassembled WGS sequence"/>
</dbReference>
<evidence type="ECO:0000313" key="2">
    <source>
        <dbReference type="Proteomes" id="UP001354073"/>
    </source>
</evidence>